<evidence type="ECO:0000256" key="1">
    <source>
        <dbReference type="SAM" id="Phobius"/>
    </source>
</evidence>
<proteinExistence type="predicted"/>
<dbReference type="Gramene" id="ESR49209">
    <property type="protein sequence ID" value="ESR49209"/>
    <property type="gene ID" value="CICLE_v10033265mg"/>
</dbReference>
<organism evidence="2 3">
    <name type="scientific">Citrus clementina</name>
    <name type="common">Clementine</name>
    <name type="synonym">Citrus deliciosa x Citrus sinensis</name>
    <dbReference type="NCBI Taxonomy" id="85681"/>
    <lineage>
        <taxon>Eukaryota</taxon>
        <taxon>Viridiplantae</taxon>
        <taxon>Streptophyta</taxon>
        <taxon>Embryophyta</taxon>
        <taxon>Tracheophyta</taxon>
        <taxon>Spermatophyta</taxon>
        <taxon>Magnoliopsida</taxon>
        <taxon>eudicotyledons</taxon>
        <taxon>Gunneridae</taxon>
        <taxon>Pentapetalae</taxon>
        <taxon>rosids</taxon>
        <taxon>malvids</taxon>
        <taxon>Sapindales</taxon>
        <taxon>Rutaceae</taxon>
        <taxon>Aurantioideae</taxon>
        <taxon>Citrus</taxon>
    </lineage>
</organism>
<reference evidence="2 3" key="1">
    <citation type="submission" date="2013-10" db="EMBL/GenBank/DDBJ databases">
        <authorList>
            <consortium name="International Citrus Genome Consortium"/>
            <person name="Jenkins J."/>
            <person name="Schmutz J."/>
            <person name="Prochnik S."/>
            <person name="Rokhsar D."/>
            <person name="Gmitter F."/>
            <person name="Ollitrault P."/>
            <person name="Machado M."/>
            <person name="Talon M."/>
            <person name="Wincker P."/>
            <person name="Jaillon O."/>
            <person name="Morgante M."/>
        </authorList>
    </citation>
    <scope>NUCLEOTIDE SEQUENCE</scope>
    <source>
        <strain evidence="3">cv. Clemenules</strain>
    </source>
</reference>
<name>V4VAF8_CITCL</name>
<dbReference type="Proteomes" id="UP000030687">
    <property type="component" value="Unassembled WGS sequence"/>
</dbReference>
<keyword evidence="1" id="KW-0812">Transmembrane</keyword>
<dbReference type="EMBL" id="KI536726">
    <property type="protein sequence ID" value="ESR49209.1"/>
    <property type="molecule type" value="Genomic_DNA"/>
</dbReference>
<dbReference type="AlphaFoldDB" id="V4VAF8"/>
<dbReference type="KEGG" id="cic:CICLE_v10033265mg"/>
<evidence type="ECO:0000313" key="2">
    <source>
        <dbReference type="EMBL" id="ESR49209.1"/>
    </source>
</evidence>
<keyword evidence="3" id="KW-1185">Reference proteome</keyword>
<sequence>MTHHLLLQLPSHMNYEIKLLYLHLPYFLQLILFSSLLQFLLCIYFLQTLPELSLKLFSHLALFVLLSEV</sequence>
<keyword evidence="1" id="KW-1133">Transmembrane helix</keyword>
<keyword evidence="1" id="KW-0472">Membrane</keyword>
<evidence type="ECO:0000313" key="3">
    <source>
        <dbReference type="Proteomes" id="UP000030687"/>
    </source>
</evidence>
<gene>
    <name evidence="2" type="ORF">CICLE_v10033265mg</name>
</gene>
<feature type="transmembrane region" description="Helical" evidence="1">
    <location>
        <begin position="20"/>
        <end position="46"/>
    </location>
</feature>
<accession>V4VAF8</accession>
<protein>
    <submittedName>
        <fullName evidence="2">Uncharacterized protein</fullName>
    </submittedName>
</protein>
<dbReference type="InParanoid" id="V4VAF8"/>